<accession>A0A6J4Q8V9</accession>
<evidence type="ECO:0000313" key="2">
    <source>
        <dbReference type="EMBL" id="CAA9435096.1"/>
    </source>
</evidence>
<dbReference type="EMBL" id="CADCUS010000503">
    <property type="protein sequence ID" value="CAA9435096.1"/>
    <property type="molecule type" value="Genomic_DNA"/>
</dbReference>
<feature type="non-terminal residue" evidence="2">
    <location>
        <position position="309"/>
    </location>
</feature>
<reference evidence="2" key="1">
    <citation type="submission" date="2020-02" db="EMBL/GenBank/DDBJ databases">
        <authorList>
            <person name="Meier V. D."/>
        </authorList>
    </citation>
    <scope>NUCLEOTIDE SEQUENCE</scope>
    <source>
        <strain evidence="2">AVDCRST_MAG66</strain>
    </source>
</reference>
<feature type="region of interest" description="Disordered" evidence="1">
    <location>
        <begin position="135"/>
        <end position="165"/>
    </location>
</feature>
<feature type="compositionally biased region" description="Basic residues" evidence="1">
    <location>
        <begin position="197"/>
        <end position="213"/>
    </location>
</feature>
<gene>
    <name evidence="2" type="ORF">AVDCRST_MAG66-3580</name>
</gene>
<feature type="region of interest" description="Disordered" evidence="1">
    <location>
        <begin position="186"/>
        <end position="309"/>
    </location>
</feature>
<feature type="compositionally biased region" description="Low complexity" evidence="1">
    <location>
        <begin position="147"/>
        <end position="159"/>
    </location>
</feature>
<feature type="region of interest" description="Disordered" evidence="1">
    <location>
        <begin position="1"/>
        <end position="22"/>
    </location>
</feature>
<feature type="compositionally biased region" description="Low complexity" evidence="1">
    <location>
        <begin position="230"/>
        <end position="239"/>
    </location>
</feature>
<sequence>DRGQQGSRGRPGHHHPRPGGRAALTLVGGEEGAHLPVGVDRRDRHRGALDHPHPRAAHHLVPARARRPQHRLVDGLHRPVVHPRQLRRGAVRRDDGAVELLRQQHHHHDPGRHHPDRARVDRGVRVRVDVVQGPRLPVRRGVRPADRAAAGRAHPAAGDLRQQRAGRHVLDRVDLPLDLRAAAGDLPAAQLDAGHPGRARRGRPRRRGGPRPHLHPDHAAADEAGHRGVQRVPVPVGVERPARGADLRGRHPRRGAADGPRGRADRHPGGGLLPARRRGVRVDHHPAGRVPVHAALLRPRTAGGQRQGL</sequence>
<evidence type="ECO:0000256" key="1">
    <source>
        <dbReference type="SAM" id="MobiDB-lite"/>
    </source>
</evidence>
<dbReference type="AlphaFoldDB" id="A0A6J4Q8V9"/>
<proteinExistence type="predicted"/>
<protein>
    <submittedName>
        <fullName evidence="2">Alpha-glucoside transport system permease protein AglG</fullName>
    </submittedName>
</protein>
<feature type="non-terminal residue" evidence="2">
    <location>
        <position position="1"/>
    </location>
</feature>
<feature type="compositionally biased region" description="Basic and acidic residues" evidence="1">
    <location>
        <begin position="214"/>
        <end position="226"/>
    </location>
</feature>
<feature type="compositionally biased region" description="Basic and acidic residues" evidence="1">
    <location>
        <begin position="240"/>
        <end position="249"/>
    </location>
</feature>
<name>A0A6J4Q8V9_9PSEU</name>
<organism evidence="2">
    <name type="scientific">uncultured Pseudonocardia sp</name>
    <dbReference type="NCBI Taxonomy" id="211455"/>
    <lineage>
        <taxon>Bacteria</taxon>
        <taxon>Bacillati</taxon>
        <taxon>Actinomycetota</taxon>
        <taxon>Actinomycetes</taxon>
        <taxon>Pseudonocardiales</taxon>
        <taxon>Pseudonocardiaceae</taxon>
        <taxon>Pseudonocardia</taxon>
        <taxon>environmental samples</taxon>
    </lineage>
</organism>